<evidence type="ECO:0000256" key="5">
    <source>
        <dbReference type="PROSITE-ProRule" id="PRU00283"/>
    </source>
</evidence>
<feature type="compositionally biased region" description="Low complexity" evidence="7">
    <location>
        <begin position="1096"/>
        <end position="1106"/>
    </location>
</feature>
<dbReference type="Gene3D" id="3.40.850.10">
    <property type="entry name" value="Kinesin motor domain"/>
    <property type="match status" value="1"/>
</dbReference>
<feature type="binding site" evidence="5">
    <location>
        <begin position="747"/>
        <end position="754"/>
    </location>
    <ligand>
        <name>ATP</name>
        <dbReference type="ChEBI" id="CHEBI:30616"/>
    </ligand>
</feature>
<dbReference type="GO" id="GO:0005524">
    <property type="term" value="F:ATP binding"/>
    <property type="evidence" value="ECO:0007669"/>
    <property type="project" value="UniProtKB-UniRule"/>
</dbReference>
<dbReference type="PROSITE" id="PS50067">
    <property type="entry name" value="KINESIN_MOTOR_2"/>
    <property type="match status" value="1"/>
</dbReference>
<keyword evidence="5" id="KW-0505">Motor protein</keyword>
<proteinExistence type="inferred from homology"/>
<feature type="coiled-coil region" evidence="6">
    <location>
        <begin position="275"/>
        <end position="316"/>
    </location>
</feature>
<feature type="compositionally biased region" description="Low complexity" evidence="7">
    <location>
        <begin position="1045"/>
        <end position="1080"/>
    </location>
</feature>
<dbReference type="FunFam" id="3.40.850.10:FF:000113">
    <property type="entry name" value="Kinesin-like protein"/>
    <property type="match status" value="1"/>
</dbReference>
<dbReference type="GO" id="GO:0008017">
    <property type="term" value="F:microtubule binding"/>
    <property type="evidence" value="ECO:0007669"/>
    <property type="project" value="InterPro"/>
</dbReference>
<keyword evidence="4" id="KW-0206">Cytoskeleton</keyword>
<keyword evidence="4" id="KW-0963">Cytoplasm</keyword>
<keyword evidence="10" id="KW-1185">Reference proteome</keyword>
<feature type="compositionally biased region" description="Polar residues" evidence="7">
    <location>
        <begin position="26"/>
        <end position="43"/>
    </location>
</feature>
<dbReference type="PANTHER" id="PTHR47972">
    <property type="entry name" value="KINESIN-LIKE PROTEIN KLP-3"/>
    <property type="match status" value="1"/>
</dbReference>
<evidence type="ECO:0000313" key="9">
    <source>
        <dbReference type="EMBL" id="GFN79184.1"/>
    </source>
</evidence>
<feature type="region of interest" description="Disordered" evidence="7">
    <location>
        <begin position="1012"/>
        <end position="1202"/>
    </location>
</feature>
<accession>A0AAV3Y8Q4</accession>
<dbReference type="PROSITE" id="PS00411">
    <property type="entry name" value="KINESIN_MOTOR_1"/>
    <property type="match status" value="1"/>
</dbReference>
<keyword evidence="3 5" id="KW-0067">ATP-binding</keyword>
<feature type="compositionally biased region" description="Polar residues" evidence="7">
    <location>
        <begin position="323"/>
        <end position="341"/>
    </location>
</feature>
<protein>
    <submittedName>
        <fullName evidence="9">Kinesin-like protein</fullName>
    </submittedName>
</protein>
<feature type="compositionally biased region" description="Low complexity" evidence="7">
    <location>
        <begin position="1173"/>
        <end position="1194"/>
    </location>
</feature>
<feature type="compositionally biased region" description="Low complexity" evidence="7">
    <location>
        <begin position="1013"/>
        <end position="1022"/>
    </location>
</feature>
<dbReference type="GO" id="GO:0015630">
    <property type="term" value="C:microtubule cytoskeleton"/>
    <property type="evidence" value="ECO:0007669"/>
    <property type="project" value="TreeGrafter"/>
</dbReference>
<dbReference type="AlphaFoldDB" id="A0AAV3Y8Q4"/>
<gene>
    <name evidence="9" type="ORF">PoB_000569000</name>
</gene>
<dbReference type="InterPro" id="IPR001752">
    <property type="entry name" value="Kinesin_motor_dom"/>
</dbReference>
<dbReference type="InterPro" id="IPR036961">
    <property type="entry name" value="Kinesin_motor_dom_sf"/>
</dbReference>
<evidence type="ECO:0000256" key="6">
    <source>
        <dbReference type="SAM" id="Coils"/>
    </source>
</evidence>
<dbReference type="EMBL" id="BLXT01000641">
    <property type="protein sequence ID" value="GFN79184.1"/>
    <property type="molecule type" value="Genomic_DNA"/>
</dbReference>
<evidence type="ECO:0000256" key="1">
    <source>
        <dbReference type="ARBA" id="ARBA00004245"/>
    </source>
</evidence>
<evidence type="ECO:0000256" key="4">
    <source>
        <dbReference type="ARBA" id="ARBA00023212"/>
    </source>
</evidence>
<comment type="similarity">
    <text evidence="5">Belongs to the TRAFAC class myosin-kinesin ATPase superfamily. Kinesin family.</text>
</comment>
<keyword evidence="6" id="KW-0175">Coiled coil</keyword>
<dbReference type="GO" id="GO:0003777">
    <property type="term" value="F:microtubule motor activity"/>
    <property type="evidence" value="ECO:0007669"/>
    <property type="project" value="InterPro"/>
</dbReference>
<dbReference type="InterPro" id="IPR019821">
    <property type="entry name" value="Kinesin_motor_CS"/>
</dbReference>
<dbReference type="SUPFAM" id="SSF52540">
    <property type="entry name" value="P-loop containing nucleoside triphosphate hydrolases"/>
    <property type="match status" value="1"/>
</dbReference>
<comment type="subcellular location">
    <subcellularLocation>
        <location evidence="1">Cytoplasm</location>
        <location evidence="1">Cytoskeleton</location>
    </subcellularLocation>
</comment>
<dbReference type="SMART" id="SM00129">
    <property type="entry name" value="KISc"/>
    <property type="match status" value="1"/>
</dbReference>
<evidence type="ECO:0000256" key="2">
    <source>
        <dbReference type="ARBA" id="ARBA00022741"/>
    </source>
</evidence>
<dbReference type="PANTHER" id="PTHR47972:SF28">
    <property type="entry name" value="KINESIN-LIKE PROTEIN KLP-3"/>
    <property type="match status" value="1"/>
</dbReference>
<feature type="compositionally biased region" description="Low complexity" evidence="7">
    <location>
        <begin position="1120"/>
        <end position="1149"/>
    </location>
</feature>
<organism evidence="9 10">
    <name type="scientific">Plakobranchus ocellatus</name>
    <dbReference type="NCBI Taxonomy" id="259542"/>
    <lineage>
        <taxon>Eukaryota</taxon>
        <taxon>Metazoa</taxon>
        <taxon>Spiralia</taxon>
        <taxon>Lophotrochozoa</taxon>
        <taxon>Mollusca</taxon>
        <taxon>Gastropoda</taxon>
        <taxon>Heterobranchia</taxon>
        <taxon>Euthyneura</taxon>
        <taxon>Panpulmonata</taxon>
        <taxon>Sacoglossa</taxon>
        <taxon>Placobranchoidea</taxon>
        <taxon>Plakobranchidae</taxon>
        <taxon>Plakobranchus</taxon>
    </lineage>
</organism>
<dbReference type="Pfam" id="PF00225">
    <property type="entry name" value="Kinesin"/>
    <property type="match status" value="1"/>
</dbReference>
<dbReference type="InterPro" id="IPR027417">
    <property type="entry name" value="P-loop_NTPase"/>
</dbReference>
<dbReference type="InterPro" id="IPR027640">
    <property type="entry name" value="Kinesin-like_fam"/>
</dbReference>
<sequence length="1202" mass="132882">MQVWHRCDAGLVQVWTELPRYRSRSFRATDSRTNGKTQLANHNIDTETPGAEGDQEEPQDTNELYESRIERLQFLLRAERESCREREDTISSLRRLLDEHERRVRHMDGITGGEWGRERGCREREDTISSLRRLLDEHERRVRHMDGITGGEWGRERGCRECEDTISSLRRLLDEHERRVRHMDGITGGSGRGTGTTDFVRISPTQKLLDQVQRLQGQKSELLLKVPEYEASLVEPTGASRIQECAASGQPVTGSQVTTTHSVKNGNVCQVGLCSTDTEKELDKANRARVNLDSEVKKLIEENAMLKERLSSVETSFNSSTSALPSDTSTAITPVGSSALNSPRDLLTSRLMRRLGSRHVGSENKSSSNQHLVEFVHRSKADNDHAGSVWVSGSNNDHVESVLSSDSGNGLAELVLNSRSDHDLAESVNSRLDHDHAENVFNSRTGHDRVEAALSQDLDHHQKTDQVINLGHISSSSSPSAMPNAVKWGLAKSCLVKGTQTEPVEECIQPIACEGCLQLAGIKDEMTSLRAQLGAKSEEIEIIKQSFVEEKERESRAATKAMEKLKSEKDAELFRLRSALTATAEVARNVCRDFQQLRAEHSALRECQGTILQEHNEQQREIQNKVREILAQLSASHKLMIGRYLREMRLRRTYHNQLVELKGNIRVLCRVRPWIKEDGSLDEHDVVVTLDPDDIGLVNVNSRDRLYQFDLDKAFGMQSTQSEVFEEVSSLVRSTLDGYNVCIFAYGQTGSGKTYTMEGPAFDPGIHQRALELLFQESSDPHWDYTISVSVLEIYNENIIDLLNSDQSQKLEVKLRPEGGLHVPGLVEIPATSVEQVNQIFETGRENRATQSTVMNERSSRSHCLLCVTVSGLNLTTGTRTTGRLNLVDLAGSERLSKTQADGDRLREAKNINRSLACLGDVMHALRARQQHVPYRNSKLTYLLQDSLGGDSKTLMIVQVAPGDQNVAETLCTLAFGQRVKIVELGAATRHTETPPTSPACPAWRRSVNLNRSFSSTGSSSPCPSPSPSPSPSPTPGKPLRRTVSTSSAPPSLTPTSGRRKLPSPASAPRSAPAAARASSFAGPTAQFRTDKSPKTPKTSLSSSLSWHGVQKSTPRPRASSTTVSISPSSSPNSTPTTSPNETPTSTPRSSPPPTRRFIALQPPPTARRPDATAKTSPRSPTSPAPSRRTTAPPWAGRDRWR</sequence>
<reference evidence="9 10" key="1">
    <citation type="journal article" date="2021" name="Elife">
        <title>Chloroplast acquisition without the gene transfer in kleptoplastic sea slugs, Plakobranchus ocellatus.</title>
        <authorList>
            <person name="Maeda T."/>
            <person name="Takahashi S."/>
            <person name="Yoshida T."/>
            <person name="Shimamura S."/>
            <person name="Takaki Y."/>
            <person name="Nagai Y."/>
            <person name="Toyoda A."/>
            <person name="Suzuki Y."/>
            <person name="Arimoto A."/>
            <person name="Ishii H."/>
            <person name="Satoh N."/>
            <person name="Nishiyama T."/>
            <person name="Hasebe M."/>
            <person name="Maruyama T."/>
            <person name="Minagawa J."/>
            <person name="Obokata J."/>
            <person name="Shigenobu S."/>
        </authorList>
    </citation>
    <scope>NUCLEOTIDE SEQUENCE [LARGE SCALE GENOMIC DNA]</scope>
</reference>
<name>A0AAV3Y8Q4_9GAST</name>
<dbReference type="GO" id="GO:0007018">
    <property type="term" value="P:microtubule-based movement"/>
    <property type="evidence" value="ECO:0007669"/>
    <property type="project" value="InterPro"/>
</dbReference>
<evidence type="ECO:0000256" key="3">
    <source>
        <dbReference type="ARBA" id="ARBA00022840"/>
    </source>
</evidence>
<dbReference type="Proteomes" id="UP000735302">
    <property type="component" value="Unassembled WGS sequence"/>
</dbReference>
<comment type="caution">
    <text evidence="9">The sequence shown here is derived from an EMBL/GenBank/DDBJ whole genome shotgun (WGS) entry which is preliminary data.</text>
</comment>
<feature type="compositionally biased region" description="Pro residues" evidence="7">
    <location>
        <begin position="1023"/>
        <end position="1037"/>
    </location>
</feature>
<feature type="region of interest" description="Disordered" evidence="7">
    <location>
        <begin position="26"/>
        <end position="61"/>
    </location>
</feature>
<feature type="region of interest" description="Disordered" evidence="7">
    <location>
        <begin position="319"/>
        <end position="344"/>
    </location>
</feature>
<evidence type="ECO:0000259" key="8">
    <source>
        <dbReference type="PROSITE" id="PS50067"/>
    </source>
</evidence>
<feature type="coiled-coil region" evidence="6">
    <location>
        <begin position="83"/>
        <end position="179"/>
    </location>
</feature>
<evidence type="ECO:0000256" key="7">
    <source>
        <dbReference type="SAM" id="MobiDB-lite"/>
    </source>
</evidence>
<keyword evidence="2 5" id="KW-0547">Nucleotide-binding</keyword>
<feature type="domain" description="Kinesin motor" evidence="8">
    <location>
        <begin position="664"/>
        <end position="983"/>
    </location>
</feature>
<dbReference type="PRINTS" id="PR00380">
    <property type="entry name" value="KINESINHEAVY"/>
</dbReference>
<evidence type="ECO:0000313" key="10">
    <source>
        <dbReference type="Proteomes" id="UP000735302"/>
    </source>
</evidence>